<dbReference type="PANTHER" id="PTHR30344:SF1">
    <property type="entry name" value="6-PHOSPHOGLUCONOLACTONASE"/>
    <property type="match status" value="1"/>
</dbReference>
<sequence length="368" mass="40341">MKHFIYFLLIFLTGSYGTMAQSSQYMFVSSGTKANNAGIFVYDLGADHQNITLKHKEQKVSVSSYLTLHPSKPLLYSAGNNTLSAFSINKKDGSLSFINQQSTGGDNPCYVSVDKTGKWAFAANYSGGSISFFPIQDNGGLGKAKKVIKHEGSSVNKDRQKVPHPHMIAPSPNNKFVLVPDLGADKIFIYKFDAAKGTFEANDTPFAKAHPGAGPRHLAFHPNKNFCYVLNELNATVTVYQWDSQAGVLTSLHTYQTLPEDFKDFNKTADIHLTENGKYLYTSNRGHNSLALFKVNADGSLVPGDHFASGGDFPRNFFILSNTQLVAANRKSNNMVFFDLNPKTGALTSGKNVTDIPSAQCIKVWNGR</sequence>
<keyword evidence="3" id="KW-0378">Hydrolase</keyword>
<dbReference type="GO" id="GO:0016787">
    <property type="term" value="F:hydrolase activity"/>
    <property type="evidence" value="ECO:0007669"/>
    <property type="project" value="UniProtKB-KW"/>
</dbReference>
<keyword evidence="2" id="KW-0313">Glucose metabolism</keyword>
<keyword evidence="2" id="KW-0119">Carbohydrate metabolism</keyword>
<dbReference type="InterPro" id="IPR015943">
    <property type="entry name" value="WD40/YVTN_repeat-like_dom_sf"/>
</dbReference>
<dbReference type="EC" id="3.1.1.-" evidence="3"/>
<evidence type="ECO:0000256" key="1">
    <source>
        <dbReference type="ARBA" id="ARBA00005564"/>
    </source>
</evidence>
<comment type="caution">
    <text evidence="3">The sequence shown here is derived from an EMBL/GenBank/DDBJ whole genome shotgun (WGS) entry which is preliminary data.</text>
</comment>
<gene>
    <name evidence="3" type="ORF">QQ020_06620</name>
</gene>
<keyword evidence="4" id="KW-1185">Reference proteome</keyword>
<protein>
    <submittedName>
        <fullName evidence="3">Lactonase family protein</fullName>
        <ecNumber evidence="3">3.1.1.-</ecNumber>
    </submittedName>
</protein>
<dbReference type="RefSeq" id="WP_346757043.1">
    <property type="nucleotide sequence ID" value="NZ_JAUJEB010000001.1"/>
</dbReference>
<dbReference type="Proteomes" id="UP001172083">
    <property type="component" value="Unassembled WGS sequence"/>
</dbReference>
<dbReference type="Gene3D" id="2.130.10.10">
    <property type="entry name" value="YVTN repeat-like/Quinoprotein amine dehydrogenase"/>
    <property type="match status" value="1"/>
</dbReference>
<name>A0ABT8L1T2_9BACT</name>
<comment type="similarity">
    <text evidence="1">Belongs to the cycloisomerase 2 family.</text>
</comment>
<organism evidence="3 4">
    <name type="scientific">Agaribacillus aureus</name>
    <dbReference type="NCBI Taxonomy" id="3051825"/>
    <lineage>
        <taxon>Bacteria</taxon>
        <taxon>Pseudomonadati</taxon>
        <taxon>Bacteroidota</taxon>
        <taxon>Cytophagia</taxon>
        <taxon>Cytophagales</taxon>
        <taxon>Splendidivirgaceae</taxon>
        <taxon>Agaribacillus</taxon>
    </lineage>
</organism>
<reference evidence="3" key="1">
    <citation type="submission" date="2023-06" db="EMBL/GenBank/DDBJ databases">
        <title>Genomic of Agaribacillus aureum.</title>
        <authorList>
            <person name="Wang G."/>
        </authorList>
    </citation>
    <scope>NUCLEOTIDE SEQUENCE</scope>
    <source>
        <strain evidence="3">BMA12</strain>
    </source>
</reference>
<evidence type="ECO:0000256" key="2">
    <source>
        <dbReference type="ARBA" id="ARBA00022526"/>
    </source>
</evidence>
<dbReference type="EMBL" id="JAUJEB010000001">
    <property type="protein sequence ID" value="MDN5211714.1"/>
    <property type="molecule type" value="Genomic_DNA"/>
</dbReference>
<dbReference type="InterPro" id="IPR019405">
    <property type="entry name" value="Lactonase_7-beta_prop"/>
</dbReference>
<evidence type="ECO:0000313" key="3">
    <source>
        <dbReference type="EMBL" id="MDN5211714.1"/>
    </source>
</evidence>
<dbReference type="Pfam" id="PF10282">
    <property type="entry name" value="Lactonase"/>
    <property type="match status" value="1"/>
</dbReference>
<dbReference type="PANTHER" id="PTHR30344">
    <property type="entry name" value="6-PHOSPHOGLUCONOLACTONASE-RELATED"/>
    <property type="match status" value="1"/>
</dbReference>
<proteinExistence type="inferred from homology"/>
<dbReference type="InterPro" id="IPR050282">
    <property type="entry name" value="Cycloisomerase_2"/>
</dbReference>
<dbReference type="SUPFAM" id="SSF51004">
    <property type="entry name" value="C-terminal (heme d1) domain of cytochrome cd1-nitrite reductase"/>
    <property type="match status" value="1"/>
</dbReference>
<dbReference type="InterPro" id="IPR011048">
    <property type="entry name" value="Haem_d1_sf"/>
</dbReference>
<evidence type="ECO:0000313" key="4">
    <source>
        <dbReference type="Proteomes" id="UP001172083"/>
    </source>
</evidence>
<accession>A0ABT8L1T2</accession>